<reference evidence="1 2" key="1">
    <citation type="journal article" date="2022" name="Nat. Ecol. Evol.">
        <title>A masculinizing supergene underlies an exaggerated male reproductive morph in a spider.</title>
        <authorList>
            <person name="Hendrickx F."/>
            <person name="De Corte Z."/>
            <person name="Sonet G."/>
            <person name="Van Belleghem S.M."/>
            <person name="Kostlbacher S."/>
            <person name="Vangestel C."/>
        </authorList>
    </citation>
    <scope>NUCLEOTIDE SEQUENCE [LARGE SCALE GENOMIC DNA]</scope>
    <source>
        <strain evidence="1">W744_W776</strain>
    </source>
</reference>
<keyword evidence="2" id="KW-1185">Reference proteome</keyword>
<evidence type="ECO:0000313" key="1">
    <source>
        <dbReference type="EMBL" id="KAG8177807.1"/>
    </source>
</evidence>
<comment type="caution">
    <text evidence="1">The sequence shown here is derived from an EMBL/GenBank/DDBJ whole genome shotgun (WGS) entry which is preliminary data.</text>
</comment>
<evidence type="ECO:0000313" key="2">
    <source>
        <dbReference type="Proteomes" id="UP000827092"/>
    </source>
</evidence>
<organism evidence="1 2">
    <name type="scientific">Oedothorax gibbosus</name>
    <dbReference type="NCBI Taxonomy" id="931172"/>
    <lineage>
        <taxon>Eukaryota</taxon>
        <taxon>Metazoa</taxon>
        <taxon>Ecdysozoa</taxon>
        <taxon>Arthropoda</taxon>
        <taxon>Chelicerata</taxon>
        <taxon>Arachnida</taxon>
        <taxon>Araneae</taxon>
        <taxon>Araneomorphae</taxon>
        <taxon>Entelegynae</taxon>
        <taxon>Araneoidea</taxon>
        <taxon>Linyphiidae</taxon>
        <taxon>Erigoninae</taxon>
        <taxon>Oedothorax</taxon>
    </lineage>
</organism>
<proteinExistence type="predicted"/>
<dbReference type="EMBL" id="JAFNEN010000748">
    <property type="protein sequence ID" value="KAG8177807.1"/>
    <property type="molecule type" value="Genomic_DNA"/>
</dbReference>
<dbReference type="AlphaFoldDB" id="A0AAV6U058"/>
<protein>
    <submittedName>
        <fullName evidence="1">Uncharacterized protein</fullName>
    </submittedName>
</protein>
<gene>
    <name evidence="1" type="ORF">JTE90_021140</name>
</gene>
<dbReference type="Proteomes" id="UP000827092">
    <property type="component" value="Unassembled WGS sequence"/>
</dbReference>
<name>A0AAV6U058_9ARAC</name>
<sequence>MSKSTYVDLLIFIQEEKIEAFFYASNLTLTKFRHLNMSFEVEKKDLLNIKLQKFEKLIAKYDSIKEEIYPSLSDKDFEAFENKITTCNVLHEDLESHPNQTTGMRSQILNLFVLNILVFQ</sequence>
<accession>A0AAV6U058</accession>